<sequence>DEHLDLMTKLTPVNHSEDETDVDMPRKRSRANRFRIVRCDWMSDDLRNFLRALYEQHIDEWETSPTKRQAGGSAPRERVTTVPPMSELGRAAIGLWRNCYNEAWLGTLKPHELRKMCIIESKYDFTIRPRSTQ</sequence>
<keyword evidence="3" id="KW-1185">Reference proteome</keyword>
<dbReference type="Proteomes" id="UP000256964">
    <property type="component" value="Unassembled WGS sequence"/>
</dbReference>
<accession>A0A371CYI5</accession>
<name>A0A371CYI5_9APHY</name>
<feature type="region of interest" description="Disordered" evidence="1">
    <location>
        <begin position="1"/>
        <end position="24"/>
    </location>
</feature>
<dbReference type="AlphaFoldDB" id="A0A371CYI5"/>
<gene>
    <name evidence="2" type="ORF">OH76DRAFT_1357918</name>
</gene>
<evidence type="ECO:0000256" key="1">
    <source>
        <dbReference type="SAM" id="MobiDB-lite"/>
    </source>
</evidence>
<feature type="non-terminal residue" evidence="2">
    <location>
        <position position="1"/>
    </location>
</feature>
<proteinExistence type="predicted"/>
<reference evidence="2 3" key="1">
    <citation type="journal article" date="2018" name="Biotechnol. Biofuels">
        <title>Integrative visual omics of the white-rot fungus Polyporus brumalis exposes the biotechnological potential of its oxidative enzymes for delignifying raw plant biomass.</title>
        <authorList>
            <person name="Miyauchi S."/>
            <person name="Rancon A."/>
            <person name="Drula E."/>
            <person name="Hage H."/>
            <person name="Chaduli D."/>
            <person name="Favel A."/>
            <person name="Grisel S."/>
            <person name="Henrissat B."/>
            <person name="Herpoel-Gimbert I."/>
            <person name="Ruiz-Duenas F.J."/>
            <person name="Chevret D."/>
            <person name="Hainaut M."/>
            <person name="Lin J."/>
            <person name="Wang M."/>
            <person name="Pangilinan J."/>
            <person name="Lipzen A."/>
            <person name="Lesage-Meessen L."/>
            <person name="Navarro D."/>
            <person name="Riley R."/>
            <person name="Grigoriev I.V."/>
            <person name="Zhou S."/>
            <person name="Raouche S."/>
            <person name="Rosso M.N."/>
        </authorList>
    </citation>
    <scope>NUCLEOTIDE SEQUENCE [LARGE SCALE GENOMIC DNA]</scope>
    <source>
        <strain evidence="2 3">BRFM 1820</strain>
    </source>
</reference>
<protein>
    <submittedName>
        <fullName evidence="2">Uncharacterized protein</fullName>
    </submittedName>
</protein>
<dbReference type="EMBL" id="KZ857438">
    <property type="protein sequence ID" value="RDX45343.1"/>
    <property type="molecule type" value="Genomic_DNA"/>
</dbReference>
<feature type="region of interest" description="Disordered" evidence="1">
    <location>
        <begin position="61"/>
        <end position="80"/>
    </location>
</feature>
<evidence type="ECO:0000313" key="2">
    <source>
        <dbReference type="EMBL" id="RDX45343.1"/>
    </source>
</evidence>
<evidence type="ECO:0000313" key="3">
    <source>
        <dbReference type="Proteomes" id="UP000256964"/>
    </source>
</evidence>
<dbReference type="OrthoDB" id="2658401at2759"/>
<organism evidence="2 3">
    <name type="scientific">Lentinus brumalis</name>
    <dbReference type="NCBI Taxonomy" id="2498619"/>
    <lineage>
        <taxon>Eukaryota</taxon>
        <taxon>Fungi</taxon>
        <taxon>Dikarya</taxon>
        <taxon>Basidiomycota</taxon>
        <taxon>Agaricomycotina</taxon>
        <taxon>Agaricomycetes</taxon>
        <taxon>Polyporales</taxon>
        <taxon>Polyporaceae</taxon>
        <taxon>Lentinus</taxon>
    </lineage>
</organism>